<sequence>MMVVIACFFYAFVNKEGHSAKIKSWSDAMKSKVLQVYFCLMSSYFLMFLSTAVSSQSWVMEKLIGIFPTQVVTSSIAVMILLTFTLQKLPKRPSDSVVRGICWGLHAMAMGPCLAFFRNEICLKAGITTALVILLANFLAIAANTEFYNQVKVPVMMLYIVVSIATGLCLIYLPPFNTLTTILVAMNIFGGILLHFAVYVTNVQSTIRDLVYDEVDPMYASAVILICTINIYFRIAFFHVVEESGILRGAKCTT</sequence>
<evidence type="ECO:0000313" key="2">
    <source>
        <dbReference type="Proteomes" id="UP000466442"/>
    </source>
</evidence>
<reference evidence="1" key="1">
    <citation type="journal article" date="2021" name="Mol. Ecol. Resour.">
        <title>Apolygus lucorum genome provides insights into omnivorousness and mesophyll feeding.</title>
        <authorList>
            <person name="Liu Y."/>
            <person name="Liu H."/>
            <person name="Wang H."/>
            <person name="Huang T."/>
            <person name="Liu B."/>
            <person name="Yang B."/>
            <person name="Yin L."/>
            <person name="Li B."/>
            <person name="Zhang Y."/>
            <person name="Zhang S."/>
            <person name="Jiang F."/>
            <person name="Zhang X."/>
            <person name="Ren Y."/>
            <person name="Wang B."/>
            <person name="Wang S."/>
            <person name="Lu Y."/>
            <person name="Wu K."/>
            <person name="Fan W."/>
            <person name="Wang G."/>
        </authorList>
    </citation>
    <scope>NUCLEOTIDE SEQUENCE</scope>
    <source>
        <strain evidence="1">12Hb</strain>
    </source>
</reference>
<organism evidence="1 2">
    <name type="scientific">Apolygus lucorum</name>
    <name type="common">Small green plant bug</name>
    <name type="synonym">Lygocoris lucorum</name>
    <dbReference type="NCBI Taxonomy" id="248454"/>
    <lineage>
        <taxon>Eukaryota</taxon>
        <taxon>Metazoa</taxon>
        <taxon>Ecdysozoa</taxon>
        <taxon>Arthropoda</taxon>
        <taxon>Hexapoda</taxon>
        <taxon>Insecta</taxon>
        <taxon>Pterygota</taxon>
        <taxon>Neoptera</taxon>
        <taxon>Paraneoptera</taxon>
        <taxon>Hemiptera</taxon>
        <taxon>Heteroptera</taxon>
        <taxon>Panheteroptera</taxon>
        <taxon>Cimicomorpha</taxon>
        <taxon>Miridae</taxon>
        <taxon>Mirini</taxon>
        <taxon>Apolygus</taxon>
    </lineage>
</organism>
<accession>A0A6A4K894</accession>
<comment type="caution">
    <text evidence="1">The sequence shown here is derived from an EMBL/GenBank/DDBJ whole genome shotgun (WGS) entry which is preliminary data.</text>
</comment>
<dbReference type="EMBL" id="WIXP02000013">
    <property type="protein sequence ID" value="KAF6201196.1"/>
    <property type="molecule type" value="Genomic_DNA"/>
</dbReference>
<dbReference type="OrthoDB" id="6627634at2759"/>
<protein>
    <submittedName>
        <fullName evidence="1">Uncharacterized protein</fullName>
    </submittedName>
</protein>
<dbReference type="AlphaFoldDB" id="A0A6A4K894"/>
<name>A0A6A4K894_APOLU</name>
<gene>
    <name evidence="1" type="ORF">GE061_005643</name>
</gene>
<keyword evidence="2" id="KW-1185">Reference proteome</keyword>
<evidence type="ECO:0000313" key="1">
    <source>
        <dbReference type="EMBL" id="KAF6201196.1"/>
    </source>
</evidence>
<proteinExistence type="predicted"/>
<dbReference type="Proteomes" id="UP000466442">
    <property type="component" value="Unassembled WGS sequence"/>
</dbReference>